<dbReference type="InterPro" id="IPR009057">
    <property type="entry name" value="Homeodomain-like_sf"/>
</dbReference>
<protein>
    <submittedName>
        <fullName evidence="5">Helix-turn-helix domain-containing protein</fullName>
    </submittedName>
</protein>
<dbReference type="Proteomes" id="UP001247805">
    <property type="component" value="Unassembled WGS sequence"/>
</dbReference>
<reference evidence="5 6" key="1">
    <citation type="submission" date="2023-10" db="EMBL/GenBank/DDBJ databases">
        <title>Glaciecola aquimarina strain GGW-M5 nov., isolated from a coastal seawater.</title>
        <authorList>
            <person name="Bayburt H."/>
            <person name="Kim J.M."/>
            <person name="Choi B.J."/>
            <person name="Jeon C.O."/>
        </authorList>
    </citation>
    <scope>NUCLEOTIDE SEQUENCE [LARGE SCALE GENOMIC DNA]</scope>
    <source>
        <strain evidence="5 6">KCTC 32108</strain>
    </source>
</reference>
<dbReference type="InterPro" id="IPR018062">
    <property type="entry name" value="HTH_AraC-typ_CS"/>
</dbReference>
<evidence type="ECO:0000256" key="2">
    <source>
        <dbReference type="ARBA" id="ARBA00023125"/>
    </source>
</evidence>
<dbReference type="SUPFAM" id="SSF52317">
    <property type="entry name" value="Class I glutamine amidotransferase-like"/>
    <property type="match status" value="1"/>
</dbReference>
<dbReference type="Pfam" id="PF12833">
    <property type="entry name" value="HTH_18"/>
    <property type="match status" value="1"/>
</dbReference>
<dbReference type="PROSITE" id="PS00041">
    <property type="entry name" value="HTH_ARAC_FAMILY_1"/>
    <property type="match status" value="1"/>
</dbReference>
<dbReference type="InterPro" id="IPR018060">
    <property type="entry name" value="HTH_AraC"/>
</dbReference>
<name>A0ABU3T1F9_9ALTE</name>
<keyword evidence="3" id="KW-0804">Transcription</keyword>
<dbReference type="SUPFAM" id="SSF46689">
    <property type="entry name" value="Homeodomain-like"/>
    <property type="match status" value="2"/>
</dbReference>
<dbReference type="PANTHER" id="PTHR43130:SF3">
    <property type="entry name" value="HTH-TYPE TRANSCRIPTIONAL REGULATOR RV1931C"/>
    <property type="match status" value="1"/>
</dbReference>
<comment type="caution">
    <text evidence="5">The sequence shown here is derived from an EMBL/GenBank/DDBJ whole genome shotgun (WGS) entry which is preliminary data.</text>
</comment>
<dbReference type="Gene3D" id="3.40.50.880">
    <property type="match status" value="1"/>
</dbReference>
<organism evidence="5 6">
    <name type="scientific">Paraglaciecola aquimarina</name>
    <dbReference type="NCBI Taxonomy" id="1235557"/>
    <lineage>
        <taxon>Bacteria</taxon>
        <taxon>Pseudomonadati</taxon>
        <taxon>Pseudomonadota</taxon>
        <taxon>Gammaproteobacteria</taxon>
        <taxon>Alteromonadales</taxon>
        <taxon>Alteromonadaceae</taxon>
        <taxon>Paraglaciecola</taxon>
    </lineage>
</organism>
<keyword evidence="1" id="KW-0805">Transcription regulation</keyword>
<feature type="domain" description="HTH araC/xylS-type" evidence="4">
    <location>
        <begin position="210"/>
        <end position="308"/>
    </location>
</feature>
<dbReference type="EMBL" id="JAWDIO010000002">
    <property type="protein sequence ID" value="MDU0356057.1"/>
    <property type="molecule type" value="Genomic_DNA"/>
</dbReference>
<evidence type="ECO:0000313" key="5">
    <source>
        <dbReference type="EMBL" id="MDU0356057.1"/>
    </source>
</evidence>
<evidence type="ECO:0000256" key="1">
    <source>
        <dbReference type="ARBA" id="ARBA00023015"/>
    </source>
</evidence>
<dbReference type="Pfam" id="PF01965">
    <property type="entry name" value="DJ-1_PfpI"/>
    <property type="match status" value="1"/>
</dbReference>
<dbReference type="InterPro" id="IPR029062">
    <property type="entry name" value="Class_I_gatase-like"/>
</dbReference>
<dbReference type="InterPro" id="IPR052158">
    <property type="entry name" value="INH-QAR"/>
</dbReference>
<evidence type="ECO:0000259" key="4">
    <source>
        <dbReference type="PROSITE" id="PS01124"/>
    </source>
</evidence>
<keyword evidence="2" id="KW-0238">DNA-binding</keyword>
<dbReference type="CDD" id="cd03137">
    <property type="entry name" value="GATase1_AraC_1"/>
    <property type="match status" value="1"/>
</dbReference>
<dbReference type="PANTHER" id="PTHR43130">
    <property type="entry name" value="ARAC-FAMILY TRANSCRIPTIONAL REGULATOR"/>
    <property type="match status" value="1"/>
</dbReference>
<evidence type="ECO:0000256" key="3">
    <source>
        <dbReference type="ARBA" id="ARBA00023163"/>
    </source>
</evidence>
<keyword evidence="6" id="KW-1185">Reference proteome</keyword>
<gene>
    <name evidence="5" type="ORF">RS130_21105</name>
</gene>
<accession>A0ABU3T1F9</accession>
<dbReference type="SMART" id="SM00342">
    <property type="entry name" value="HTH_ARAC"/>
    <property type="match status" value="1"/>
</dbReference>
<dbReference type="PROSITE" id="PS01124">
    <property type="entry name" value="HTH_ARAC_FAMILY_2"/>
    <property type="match status" value="1"/>
</dbReference>
<dbReference type="InterPro" id="IPR002818">
    <property type="entry name" value="DJ-1/PfpI"/>
</dbReference>
<evidence type="ECO:0000313" key="6">
    <source>
        <dbReference type="Proteomes" id="UP001247805"/>
    </source>
</evidence>
<sequence length="313" mass="35378">MHKVAILAYEKLATFELSCAIEIFALSRPEYENWYQTEVVSFESQPIKATGGISIYTKCIDSLVDYDTLIIPSWNIHNKHVRLDMAEKISQFAESGKRIISFCSGAFLLAQLGLLQNLKATTHWRYADIFKQRFPQVNYVNDVLYTQDGNMSCSAGSAAALDLGIEIVRQDFGHKIANQVARRLVVSPHRSGGQSQYIETPIIKQNGAFSGTLDWAIENMDAVLTVDDMAERANMSRRSFDRHFKNALGTSPKIWLNQQRINLAKQLLETESLSVDQLALRVGYENSITFRFNFNKFVGVAPSQYQAQFNVSK</sequence>
<dbReference type="RefSeq" id="WP_316027566.1">
    <property type="nucleotide sequence ID" value="NZ_JAWDIO010000002.1"/>
</dbReference>
<proteinExistence type="predicted"/>
<dbReference type="Gene3D" id="1.10.10.60">
    <property type="entry name" value="Homeodomain-like"/>
    <property type="match status" value="2"/>
</dbReference>